<evidence type="ECO:0000256" key="1">
    <source>
        <dbReference type="ARBA" id="ARBA00008791"/>
    </source>
</evidence>
<comment type="similarity">
    <text evidence="1">Belongs to the universal stress protein A family.</text>
</comment>
<dbReference type="Pfam" id="PF00582">
    <property type="entry name" value="Usp"/>
    <property type="match status" value="2"/>
</dbReference>
<evidence type="ECO:0000259" key="5">
    <source>
        <dbReference type="Pfam" id="PF00582"/>
    </source>
</evidence>
<reference evidence="6" key="2">
    <citation type="submission" date="2019-10" db="EMBL/GenBank/DDBJ databases">
        <title>Draft genome sequence of Rhodococcus aetherivorans JCM 14343.</title>
        <authorList>
            <person name="Inoue D."/>
            <person name="Nakazawa M."/>
            <person name="Yamamoto N."/>
            <person name="Sei K."/>
            <person name="Ike M."/>
        </authorList>
    </citation>
    <scope>NUCLEOTIDE SEQUENCE</scope>
    <source>
        <strain evidence="6">JCM 14343</strain>
    </source>
</reference>
<dbReference type="GO" id="GO:0005524">
    <property type="term" value="F:ATP binding"/>
    <property type="evidence" value="ECO:0007669"/>
    <property type="project" value="UniProtKB-KW"/>
</dbReference>
<name>A0A059MVM2_9NOCA</name>
<dbReference type="AlphaFoldDB" id="A0A059MVM2"/>
<keyword evidence="2" id="KW-0547">Nucleotide-binding</keyword>
<proteinExistence type="inferred from homology"/>
<dbReference type="InterPro" id="IPR006015">
    <property type="entry name" value="Universal_stress_UspA"/>
</dbReference>
<dbReference type="InterPro" id="IPR014729">
    <property type="entry name" value="Rossmann-like_a/b/a_fold"/>
</dbReference>
<dbReference type="Proteomes" id="UP000325466">
    <property type="component" value="Unassembled WGS sequence"/>
</dbReference>
<dbReference type="Proteomes" id="UP001163947">
    <property type="component" value="Chromosome"/>
</dbReference>
<reference evidence="6 8" key="1">
    <citation type="journal article" date="2018" name="Biodegradation">
        <title>1,4-Dioxane degradation characteristics of Rhodococcus aetherivorans JCM 14343.</title>
        <authorList>
            <person name="Inoue D."/>
            <person name="Tsunoda T."/>
            <person name="Yamamoto N."/>
            <person name="Ike M."/>
            <person name="Sei K."/>
        </authorList>
    </citation>
    <scope>NUCLEOTIDE SEQUENCE [LARGE SCALE GENOMIC DNA]</scope>
    <source>
        <strain evidence="6 8">JCM 14343</strain>
    </source>
</reference>
<dbReference type="PANTHER" id="PTHR46268:SF27">
    <property type="entry name" value="UNIVERSAL STRESS PROTEIN RV2623"/>
    <property type="match status" value="1"/>
</dbReference>
<evidence type="ECO:0000313" key="7">
    <source>
        <dbReference type="EMBL" id="UYF93161.1"/>
    </source>
</evidence>
<dbReference type="RefSeq" id="WP_029541943.1">
    <property type="nucleotide sequence ID" value="NZ_BAAAYP010000042.1"/>
</dbReference>
<organism evidence="7 9">
    <name type="scientific">Rhodococcus aetherivorans</name>
    <dbReference type="NCBI Taxonomy" id="191292"/>
    <lineage>
        <taxon>Bacteria</taxon>
        <taxon>Bacillati</taxon>
        <taxon>Actinomycetota</taxon>
        <taxon>Actinomycetes</taxon>
        <taxon>Mycobacteriales</taxon>
        <taxon>Nocardiaceae</taxon>
        <taxon>Rhodococcus</taxon>
    </lineage>
</organism>
<protein>
    <submittedName>
        <fullName evidence="6 7">Universal stress protein</fullName>
    </submittedName>
</protein>
<evidence type="ECO:0000313" key="6">
    <source>
        <dbReference type="EMBL" id="GES37471.1"/>
    </source>
</evidence>
<dbReference type="InterPro" id="IPR006016">
    <property type="entry name" value="UspA"/>
</dbReference>
<feature type="compositionally biased region" description="Basic and acidic residues" evidence="4">
    <location>
        <begin position="11"/>
        <end position="21"/>
    </location>
</feature>
<evidence type="ECO:0000256" key="2">
    <source>
        <dbReference type="ARBA" id="ARBA00022741"/>
    </source>
</evidence>
<sequence>MTDVKFPGSKAHHEPTHDEAVRSNTVVVGIDGSPASDDAVRWAAATAADRGLPLHIVHALDFAPSGYSGAPFIQTAQVFEWVEDEGKTLLQRAEEVARTVAPALEITTRLAATGSARWLIDLSARARMLVLGSSGTGRVGEALLGSTPVSVASHGRCPVVVVRGKAPETLPDTRPVVVGVDGSPLSEKAVRAAFEEAGLRGVDLVAVHVWSDMRRGTFDEAVEVSIDPNAFAESEQALLAERLAGFHDRYPDVNVRREVYVDGPRAHLLAWSEKAQLLVLGSRGRGGFTGMLLGSTSNSLIRDAQCPVMVVRPDES</sequence>
<keyword evidence="8" id="KW-1185">Reference proteome</keyword>
<evidence type="ECO:0000256" key="4">
    <source>
        <dbReference type="SAM" id="MobiDB-lite"/>
    </source>
</evidence>
<accession>A0A059MVM2</accession>
<feature type="domain" description="UspA" evidence="5">
    <location>
        <begin position="174"/>
        <end position="312"/>
    </location>
</feature>
<evidence type="ECO:0000256" key="3">
    <source>
        <dbReference type="ARBA" id="ARBA00022840"/>
    </source>
</evidence>
<evidence type="ECO:0000313" key="9">
    <source>
        <dbReference type="Proteomes" id="UP001163947"/>
    </source>
</evidence>
<feature type="region of interest" description="Disordered" evidence="4">
    <location>
        <begin position="1"/>
        <end position="22"/>
    </location>
</feature>
<reference evidence="7" key="3">
    <citation type="submission" date="2022-09" db="EMBL/GenBank/DDBJ databases">
        <title>The genome sequence of Rhodococcus aetherivorans N1.</title>
        <authorList>
            <person name="Jiang W."/>
        </authorList>
    </citation>
    <scope>NUCLEOTIDE SEQUENCE</scope>
    <source>
        <strain evidence="7">N1</strain>
    </source>
</reference>
<dbReference type="EMBL" id="CP106982">
    <property type="protein sequence ID" value="UYF93161.1"/>
    <property type="molecule type" value="Genomic_DNA"/>
</dbReference>
<feature type="domain" description="UspA" evidence="5">
    <location>
        <begin position="25"/>
        <end position="163"/>
    </location>
</feature>
<dbReference type="SUPFAM" id="SSF52402">
    <property type="entry name" value="Adenine nucleotide alpha hydrolases-like"/>
    <property type="match status" value="2"/>
</dbReference>
<keyword evidence="3" id="KW-0067">ATP-binding</keyword>
<dbReference type="GeneID" id="83623213"/>
<dbReference type="EMBL" id="BLAH01000086">
    <property type="protein sequence ID" value="GES37471.1"/>
    <property type="molecule type" value="Genomic_DNA"/>
</dbReference>
<dbReference type="Gene3D" id="3.40.50.620">
    <property type="entry name" value="HUPs"/>
    <property type="match status" value="2"/>
</dbReference>
<dbReference type="PRINTS" id="PR01438">
    <property type="entry name" value="UNVRSLSTRESS"/>
</dbReference>
<evidence type="ECO:0000313" key="8">
    <source>
        <dbReference type="Proteomes" id="UP000325466"/>
    </source>
</evidence>
<dbReference type="PANTHER" id="PTHR46268">
    <property type="entry name" value="STRESS RESPONSE PROTEIN NHAX"/>
    <property type="match status" value="1"/>
</dbReference>
<gene>
    <name evidence="7" type="ORF">OCS65_22325</name>
    <name evidence="6" type="ORF">RAJCM14343_2725</name>
</gene>